<dbReference type="HOGENOM" id="CLU_020981_1_0_6"/>
<feature type="domain" description="Histidine kinase" evidence="12">
    <location>
        <begin position="456"/>
        <end position="665"/>
    </location>
</feature>
<evidence type="ECO:0000256" key="8">
    <source>
        <dbReference type="ARBA" id="ARBA00022840"/>
    </source>
</evidence>
<evidence type="ECO:0000256" key="9">
    <source>
        <dbReference type="ARBA" id="ARBA00023012"/>
    </source>
</evidence>
<keyword evidence="9" id="KW-0902">Two-component regulatory system</keyword>
<evidence type="ECO:0000256" key="2">
    <source>
        <dbReference type="ARBA" id="ARBA00004370"/>
    </source>
</evidence>
<keyword evidence="11" id="KW-0472">Membrane</keyword>
<dbReference type="PANTHER" id="PTHR43065">
    <property type="entry name" value="SENSOR HISTIDINE KINASE"/>
    <property type="match status" value="1"/>
</dbReference>
<dbReference type="RefSeq" id="WP_008912348.1">
    <property type="nucleotide sequence ID" value="NZ_KB233223.1"/>
</dbReference>
<dbReference type="Gene3D" id="3.30.565.10">
    <property type="entry name" value="Histidine kinase-like ATPase, C-terminal domain"/>
    <property type="match status" value="1"/>
</dbReference>
<dbReference type="GO" id="GO:0005524">
    <property type="term" value="F:ATP binding"/>
    <property type="evidence" value="ECO:0007669"/>
    <property type="project" value="UniProtKB-KW"/>
</dbReference>
<keyword evidence="5" id="KW-0808">Transferase</keyword>
<accession>K8WJD0</accession>
<feature type="coiled-coil region" evidence="10">
    <location>
        <begin position="403"/>
        <end position="440"/>
    </location>
</feature>
<evidence type="ECO:0000259" key="13">
    <source>
        <dbReference type="PROSITE" id="PS50885"/>
    </source>
</evidence>
<keyword evidence="15" id="KW-1185">Reference proteome</keyword>
<feature type="transmembrane region" description="Helical" evidence="11">
    <location>
        <begin position="337"/>
        <end position="363"/>
    </location>
</feature>
<comment type="subcellular location">
    <subcellularLocation>
        <location evidence="2">Membrane</location>
    </subcellularLocation>
</comment>
<dbReference type="InterPro" id="IPR005467">
    <property type="entry name" value="His_kinase_dom"/>
</dbReference>
<reference evidence="14 15" key="1">
    <citation type="journal article" date="2012" name="BMC Genomics">
        <title>Comparative genomics of bacteria in the genus Providencia isolated from wild Drosophila melanogaster.</title>
        <authorList>
            <person name="Galac M.R."/>
            <person name="Lazzaro B.P."/>
        </authorList>
    </citation>
    <scope>NUCLEOTIDE SEQUENCE [LARGE SCALE GENOMIC DNA]</scope>
    <source>
        <strain evidence="14 15">DSM 19968</strain>
    </source>
</reference>
<evidence type="ECO:0000256" key="4">
    <source>
        <dbReference type="ARBA" id="ARBA00022553"/>
    </source>
</evidence>
<dbReference type="eggNOG" id="COG4192">
    <property type="taxonomic scope" value="Bacteria"/>
</dbReference>
<dbReference type="CDD" id="cd06225">
    <property type="entry name" value="HAMP"/>
    <property type="match status" value="1"/>
</dbReference>
<evidence type="ECO:0000256" key="3">
    <source>
        <dbReference type="ARBA" id="ARBA00012438"/>
    </source>
</evidence>
<dbReference type="GO" id="GO:0000155">
    <property type="term" value="F:phosphorelay sensor kinase activity"/>
    <property type="evidence" value="ECO:0007669"/>
    <property type="project" value="InterPro"/>
</dbReference>
<dbReference type="STRING" id="1141662.OOA_11748"/>
<dbReference type="InterPro" id="IPR003660">
    <property type="entry name" value="HAMP_dom"/>
</dbReference>
<dbReference type="EMBL" id="AKKL01000032">
    <property type="protein sequence ID" value="EKT60708.1"/>
    <property type="molecule type" value="Genomic_DNA"/>
</dbReference>
<evidence type="ECO:0000256" key="1">
    <source>
        <dbReference type="ARBA" id="ARBA00000085"/>
    </source>
</evidence>
<dbReference type="PROSITE" id="PS50885">
    <property type="entry name" value="HAMP"/>
    <property type="match status" value="1"/>
</dbReference>
<dbReference type="GO" id="GO:0016020">
    <property type="term" value="C:membrane"/>
    <property type="evidence" value="ECO:0007669"/>
    <property type="project" value="UniProtKB-SubCell"/>
</dbReference>
<keyword evidence="11" id="KW-0812">Transmembrane</keyword>
<protein>
    <recommendedName>
        <fullName evidence="3">histidine kinase</fullName>
        <ecNumber evidence="3">2.7.13.3</ecNumber>
    </recommendedName>
</protein>
<dbReference type="SUPFAM" id="SSF47384">
    <property type="entry name" value="Homodimeric domain of signal transducing histidine kinase"/>
    <property type="match status" value="1"/>
</dbReference>
<keyword evidence="7" id="KW-0418">Kinase</keyword>
<dbReference type="InterPro" id="IPR003594">
    <property type="entry name" value="HATPase_dom"/>
</dbReference>
<dbReference type="Proteomes" id="UP000009336">
    <property type="component" value="Unassembled WGS sequence"/>
</dbReference>
<dbReference type="SUPFAM" id="SSF55874">
    <property type="entry name" value="ATPase domain of HSP90 chaperone/DNA topoisomerase II/histidine kinase"/>
    <property type="match status" value="1"/>
</dbReference>
<dbReference type="Pfam" id="PF00672">
    <property type="entry name" value="HAMP"/>
    <property type="match status" value="1"/>
</dbReference>
<keyword evidence="8" id="KW-0067">ATP-binding</keyword>
<keyword evidence="10" id="KW-0175">Coiled coil</keyword>
<evidence type="ECO:0000256" key="5">
    <source>
        <dbReference type="ARBA" id="ARBA00022679"/>
    </source>
</evidence>
<dbReference type="NCBIfam" id="NF047794">
    <property type="entry name" value="HisKinPtgB"/>
    <property type="match status" value="1"/>
</dbReference>
<dbReference type="Pfam" id="PF02518">
    <property type="entry name" value="HATPase_c"/>
    <property type="match status" value="1"/>
</dbReference>
<dbReference type="SMART" id="SM00387">
    <property type="entry name" value="HATPase_c"/>
    <property type="match status" value="1"/>
</dbReference>
<dbReference type="PROSITE" id="PS51257">
    <property type="entry name" value="PROKAR_LIPOPROTEIN"/>
    <property type="match status" value="1"/>
</dbReference>
<dbReference type="PANTHER" id="PTHR43065:SF16">
    <property type="entry name" value="SENSORY HISTIDINE KINASE_PHOSPHATASE NTRB"/>
    <property type="match status" value="1"/>
</dbReference>
<organism evidence="14 15">
    <name type="scientific">Providencia burhodogranariea DSM 19968</name>
    <dbReference type="NCBI Taxonomy" id="1141662"/>
    <lineage>
        <taxon>Bacteria</taxon>
        <taxon>Pseudomonadati</taxon>
        <taxon>Pseudomonadota</taxon>
        <taxon>Gammaproteobacteria</taxon>
        <taxon>Enterobacterales</taxon>
        <taxon>Morganellaceae</taxon>
        <taxon>Providencia</taxon>
    </lineage>
</organism>
<evidence type="ECO:0000259" key="12">
    <source>
        <dbReference type="PROSITE" id="PS50109"/>
    </source>
</evidence>
<evidence type="ECO:0000256" key="11">
    <source>
        <dbReference type="SAM" id="Phobius"/>
    </source>
</evidence>
<name>K8WJD0_9GAMM</name>
<evidence type="ECO:0000313" key="14">
    <source>
        <dbReference type="EMBL" id="EKT60708.1"/>
    </source>
</evidence>
<dbReference type="EC" id="2.7.13.3" evidence="3"/>
<evidence type="ECO:0000256" key="6">
    <source>
        <dbReference type="ARBA" id="ARBA00022741"/>
    </source>
</evidence>
<dbReference type="CDD" id="cd00075">
    <property type="entry name" value="HATPase"/>
    <property type="match status" value="1"/>
</dbReference>
<keyword evidence="4" id="KW-0597">Phosphoprotein</keyword>
<dbReference type="Gene3D" id="6.10.340.10">
    <property type="match status" value="1"/>
</dbReference>
<keyword evidence="6" id="KW-0547">Nucleotide-binding</keyword>
<dbReference type="SMART" id="SM00304">
    <property type="entry name" value="HAMP"/>
    <property type="match status" value="1"/>
</dbReference>
<dbReference type="PROSITE" id="PS50109">
    <property type="entry name" value="HIS_KIN"/>
    <property type="match status" value="1"/>
</dbReference>
<dbReference type="InterPro" id="IPR036097">
    <property type="entry name" value="HisK_dim/P_sf"/>
</dbReference>
<comment type="catalytic activity">
    <reaction evidence="1">
        <text>ATP + protein L-histidine = ADP + protein N-phospho-L-histidine.</text>
        <dbReference type="EC" id="2.7.13.3"/>
    </reaction>
</comment>
<dbReference type="SMART" id="SM00388">
    <property type="entry name" value="HisKA"/>
    <property type="match status" value="1"/>
</dbReference>
<dbReference type="PIRSF" id="PIRSF037119">
    <property type="entry name" value="STHK_PgtB"/>
    <property type="match status" value="1"/>
</dbReference>
<dbReference type="Pfam" id="PF00512">
    <property type="entry name" value="HisKA"/>
    <property type="match status" value="1"/>
</dbReference>
<sequence length="669" mass="74905">MKQYIVNYMGRFSISGILRGAFIMGTLLTLIVSCVSLYAWQAQNRQIHYALGDYFPRIQSSFLIEGQLNRLVDELNEFLKAPNTATRLQLRNQITAHLTQIEAFNQKLTGRDQAQIADIVSQSQDLLQRLDKALYSLFLAREKINMLSSRITWLHDDFNAELNSLSQDISLQQGSLLDKIEQEPSQTVALQSRLRNVQGELQLIYTLARLEEKITNILIGSLNDMQNQPSQEEVAEDGGYVRYLRYLKSNVEANAATFNLYPSAVTLRQTIDELLNIGLSDSKMLGTLHNYQAAKAELAVVTTEKERILARFRSQLDLQLGSSHLQLQTLNHHLADIMSLSGTIIIITALLALLLAILINFFFIRSRLVKRFTALNQAVAKISFGDLTTSIPVEGRDELGRIAMLLQRTIDQINQQKIQLEQEIADRKTIEENLRSTQNELIQTAKLAVVGQTMTTLAHEINQPLNALTMHLYMAKKALPETGNEAALVALNKSEQLVTRMDGIIRSLRQFARKRDNNEQLQAICLSQSIRSAWDVLVLQHKTREVNLLYPDSLPSVLGDEIGIQQVLVNLLANALDASPIKAVISIDYTTTDETLELFISDNGEGWPLELADSLMKPFTTSKEIGLGVGLSISQSIMQQLGGELRIASTLTHNGCVILDFKKVSEHAG</sequence>
<dbReference type="InterPro" id="IPR036890">
    <property type="entry name" value="HATPase_C_sf"/>
</dbReference>
<dbReference type="AlphaFoldDB" id="K8WJD0"/>
<dbReference type="CDD" id="cd00082">
    <property type="entry name" value="HisKA"/>
    <property type="match status" value="1"/>
</dbReference>
<dbReference type="OrthoDB" id="9772100at2"/>
<gene>
    <name evidence="14" type="ORF">OOA_11748</name>
</gene>
<feature type="domain" description="HAMP" evidence="13">
    <location>
        <begin position="366"/>
        <end position="418"/>
    </location>
</feature>
<feature type="transmembrane region" description="Helical" evidence="11">
    <location>
        <begin position="21"/>
        <end position="40"/>
    </location>
</feature>
<evidence type="ECO:0000256" key="7">
    <source>
        <dbReference type="ARBA" id="ARBA00022777"/>
    </source>
</evidence>
<proteinExistence type="predicted"/>
<dbReference type="PATRIC" id="fig|1141662.3.peg.2379"/>
<evidence type="ECO:0000313" key="15">
    <source>
        <dbReference type="Proteomes" id="UP000009336"/>
    </source>
</evidence>
<evidence type="ECO:0000256" key="10">
    <source>
        <dbReference type="SAM" id="Coils"/>
    </source>
</evidence>
<dbReference type="InterPro" id="IPR017116">
    <property type="entry name" value="Sig_transdc_His_kinase_PgtB"/>
</dbReference>
<dbReference type="Gene3D" id="1.10.287.130">
    <property type="match status" value="1"/>
</dbReference>
<comment type="caution">
    <text evidence="14">The sequence shown here is derived from an EMBL/GenBank/DDBJ whole genome shotgun (WGS) entry which is preliminary data.</text>
</comment>
<dbReference type="InterPro" id="IPR004358">
    <property type="entry name" value="Sig_transdc_His_kin-like_C"/>
</dbReference>
<dbReference type="InterPro" id="IPR003661">
    <property type="entry name" value="HisK_dim/P_dom"/>
</dbReference>
<dbReference type="PRINTS" id="PR00344">
    <property type="entry name" value="BCTRLSENSOR"/>
</dbReference>
<keyword evidence="11" id="KW-1133">Transmembrane helix</keyword>